<dbReference type="SMART" id="SM00382">
    <property type="entry name" value="AAA"/>
    <property type="match status" value="1"/>
</dbReference>
<dbReference type="InterPro" id="IPR003593">
    <property type="entry name" value="AAA+_ATPase"/>
</dbReference>
<organism evidence="7 8">
    <name type="scientific">Tetraparma gracilis</name>
    <dbReference type="NCBI Taxonomy" id="2962635"/>
    <lineage>
        <taxon>Eukaryota</taxon>
        <taxon>Sar</taxon>
        <taxon>Stramenopiles</taxon>
        <taxon>Ochrophyta</taxon>
        <taxon>Bolidophyceae</taxon>
        <taxon>Parmales</taxon>
        <taxon>Triparmaceae</taxon>
        <taxon>Tetraparma</taxon>
    </lineage>
</organism>
<evidence type="ECO:0000313" key="8">
    <source>
        <dbReference type="Proteomes" id="UP001165060"/>
    </source>
</evidence>
<feature type="non-terminal residue" evidence="7">
    <location>
        <position position="1"/>
    </location>
</feature>
<gene>
    <name evidence="7" type="ORF">TeGR_g10283</name>
</gene>
<dbReference type="SUPFAM" id="SSF52540">
    <property type="entry name" value="P-loop containing nucleoside triphosphate hydrolases"/>
    <property type="match status" value="1"/>
</dbReference>
<evidence type="ECO:0000256" key="3">
    <source>
        <dbReference type="ARBA" id="ARBA00023125"/>
    </source>
</evidence>
<evidence type="ECO:0000256" key="4">
    <source>
        <dbReference type="ARBA" id="ARBA00023242"/>
    </source>
</evidence>
<evidence type="ECO:0000259" key="6">
    <source>
        <dbReference type="PROSITE" id="PS51038"/>
    </source>
</evidence>
<dbReference type="PANTHER" id="PTHR10763">
    <property type="entry name" value="CELL DIVISION CONTROL PROTEIN 6-RELATED"/>
    <property type="match status" value="1"/>
</dbReference>
<evidence type="ECO:0000256" key="5">
    <source>
        <dbReference type="RuleBase" id="RU365058"/>
    </source>
</evidence>
<keyword evidence="4 5" id="KW-0539">Nucleus</keyword>
<comment type="similarity">
    <text evidence="5">Belongs to the ORC1 family.</text>
</comment>
<keyword evidence="5" id="KW-0067">ATP-binding</keyword>
<dbReference type="EMBL" id="BRYB01003151">
    <property type="protein sequence ID" value="GMI31489.1"/>
    <property type="molecule type" value="Genomic_DNA"/>
</dbReference>
<dbReference type="PROSITE" id="PS51038">
    <property type="entry name" value="BAH"/>
    <property type="match status" value="1"/>
</dbReference>
<dbReference type="Pfam" id="PF22606">
    <property type="entry name" value="Cdc6-ORC-like_ATPase_lid"/>
    <property type="match status" value="1"/>
</dbReference>
<dbReference type="PANTHER" id="PTHR10763:SF23">
    <property type="entry name" value="ORIGIN RECOGNITION COMPLEX SUBUNIT 1"/>
    <property type="match status" value="1"/>
</dbReference>
<dbReference type="InterPro" id="IPR054425">
    <property type="entry name" value="Cdc6_ORC1-like_ATPase_lid"/>
</dbReference>
<dbReference type="InterPro" id="IPR041664">
    <property type="entry name" value="AAA_16"/>
</dbReference>
<reference evidence="7 8" key="1">
    <citation type="journal article" date="2023" name="Commun. Biol.">
        <title>Genome analysis of Parmales, the sister group of diatoms, reveals the evolutionary specialization of diatoms from phago-mixotrophs to photoautotrophs.</title>
        <authorList>
            <person name="Ban H."/>
            <person name="Sato S."/>
            <person name="Yoshikawa S."/>
            <person name="Yamada K."/>
            <person name="Nakamura Y."/>
            <person name="Ichinomiya M."/>
            <person name="Sato N."/>
            <person name="Blanc-Mathieu R."/>
            <person name="Endo H."/>
            <person name="Kuwata A."/>
            <person name="Ogata H."/>
        </authorList>
    </citation>
    <scope>NUCLEOTIDE SEQUENCE [LARGE SCALE GENOMIC DNA]</scope>
</reference>
<dbReference type="Proteomes" id="UP001165060">
    <property type="component" value="Unassembled WGS sequence"/>
</dbReference>
<dbReference type="InterPro" id="IPR027417">
    <property type="entry name" value="P-loop_NTPase"/>
</dbReference>
<keyword evidence="8" id="KW-1185">Reference proteome</keyword>
<evidence type="ECO:0000256" key="2">
    <source>
        <dbReference type="ARBA" id="ARBA00022705"/>
    </source>
</evidence>
<dbReference type="CDD" id="cd00009">
    <property type="entry name" value="AAA"/>
    <property type="match status" value="1"/>
</dbReference>
<proteinExistence type="inferred from homology"/>
<accession>A0ABQ6MS87</accession>
<name>A0ABQ6MS87_9STRA</name>
<evidence type="ECO:0000313" key="7">
    <source>
        <dbReference type="EMBL" id="GMI31489.1"/>
    </source>
</evidence>
<comment type="caution">
    <text evidence="7">The sequence shown here is derived from an EMBL/GenBank/DDBJ whole genome shotgun (WGS) entry which is preliminary data.</text>
</comment>
<protein>
    <recommendedName>
        <fullName evidence="5">Origin recognition complex subunit 1</fullName>
    </recommendedName>
</protein>
<comment type="subunit">
    <text evidence="5">ORC is composed of six subunits.</text>
</comment>
<sequence>GAIGAESWECGEIVSIYHDSPLPKGKKRPAPSSPPPPLFIEIRWFYDPNDVKLRASASLAPPPQTLPLHGSLYPLLYETDHVDTVPAESLVSPLTLSPTPSSPPSVPQFLPAPYFYSMRRQSLMPVTDDAPSRTRRGRLYATTLQDPAVKAALTAPPLPGTSAPTPATGAGRLNSAISLLSLSAANTTTSSSHLAERTTERASIENFLTAAVKSRGSATSALFIAGPPGSGKTASVNHVLRGLNAQRAAAKLPDFKVVYLNGMELRHPYEAYTRLLEGIGGEEQRQPGAAAAVLERHFSTKPPAAAGGSKKATPADGRTVTVLVLDEMDYLVTAKQTVLYNLFDWPTRNSLHGLVVIGIANTINLPERLLPRVQSRLGLLRLTFKAYTVEQMVSILKTRLSESDASGCFENGALEFAARKTVGLSGDVRRAFQVCQEAAKSVMEAAETASTEAGAPPPKTTVTVRAVVNAVKAMTDVPQLQSIRSCTDLEALLIVSLAAMLASTGREEGGIGVAELRTKMSGSAAALGDQKYLPIPSWNELLMMLNRLDESRILILETPKTASMRTAAAGSAGVWPLIKLNVDVFDIKDVLMSSDHSKLAEKFLASNMMM</sequence>
<comment type="subcellular location">
    <subcellularLocation>
        <location evidence="1 5">Nucleus</location>
    </subcellularLocation>
</comment>
<keyword evidence="5" id="KW-0547">Nucleotide-binding</keyword>
<feature type="domain" description="BAH" evidence="6">
    <location>
        <begin position="1"/>
        <end position="131"/>
    </location>
</feature>
<keyword evidence="3 5" id="KW-0238">DNA-binding</keyword>
<dbReference type="Gene3D" id="1.10.8.60">
    <property type="match status" value="1"/>
</dbReference>
<keyword evidence="2 5" id="KW-0235">DNA replication</keyword>
<evidence type="ECO:0000256" key="1">
    <source>
        <dbReference type="ARBA" id="ARBA00004123"/>
    </source>
</evidence>
<dbReference type="Gene3D" id="3.40.50.300">
    <property type="entry name" value="P-loop containing nucleotide triphosphate hydrolases"/>
    <property type="match status" value="1"/>
</dbReference>
<dbReference type="InterPro" id="IPR001025">
    <property type="entry name" value="BAH_dom"/>
</dbReference>
<comment type="function">
    <text evidence="5">Component of the origin recognition complex (ORC) that binds origins of replication. DNA-binding is ATP-dependent, however specific DNA sequences that define origins of replication have not been identified so far. ORC is required to assemble the pre-replication complex necessary to initiate DNA replication.</text>
</comment>
<dbReference type="InterPro" id="IPR050311">
    <property type="entry name" value="ORC1/CDC6"/>
</dbReference>
<dbReference type="Pfam" id="PF13191">
    <property type="entry name" value="AAA_16"/>
    <property type="match status" value="1"/>
</dbReference>